<dbReference type="SMART" id="SM01103">
    <property type="entry name" value="CRS1_YhbY"/>
    <property type="match status" value="1"/>
</dbReference>
<dbReference type="InterPro" id="IPR051925">
    <property type="entry name" value="RNA-binding_domain"/>
</dbReference>
<dbReference type="GeneID" id="75089114"/>
<dbReference type="RefSeq" id="WP_029450785.1">
    <property type="nucleotide sequence ID" value="NZ_PTIS01000011.1"/>
</dbReference>
<keyword evidence="1 2" id="KW-0694">RNA-binding</keyword>
<gene>
    <name evidence="4" type="ORF">BD821_1117</name>
</gene>
<dbReference type="InterPro" id="IPR035920">
    <property type="entry name" value="YhbY-like_sf"/>
</dbReference>
<accession>A0A2S6FWN0</accession>
<feature type="domain" description="CRM" evidence="3">
    <location>
        <begin position="1"/>
        <end position="96"/>
    </location>
</feature>
<dbReference type="EMBL" id="PTIS01000011">
    <property type="protein sequence ID" value="PPK47950.1"/>
    <property type="molecule type" value="Genomic_DNA"/>
</dbReference>
<dbReference type="STRING" id="37659.GCA_000703125_00149"/>
<dbReference type="GO" id="GO:0003723">
    <property type="term" value="F:RNA binding"/>
    <property type="evidence" value="ECO:0007669"/>
    <property type="project" value="UniProtKB-UniRule"/>
</dbReference>
<dbReference type="InterPro" id="IPR001890">
    <property type="entry name" value="RNA-binding_CRM"/>
</dbReference>
<dbReference type="Proteomes" id="UP000239863">
    <property type="component" value="Unassembled WGS sequence"/>
</dbReference>
<dbReference type="PANTHER" id="PTHR40065">
    <property type="entry name" value="RNA-BINDING PROTEIN YHBY"/>
    <property type="match status" value="1"/>
</dbReference>
<dbReference type="Pfam" id="PF01985">
    <property type="entry name" value="CRS1_YhbY"/>
    <property type="match status" value="1"/>
</dbReference>
<protein>
    <submittedName>
        <fullName evidence="4">RNA-binding protein</fullName>
    </submittedName>
</protein>
<proteinExistence type="predicted"/>
<dbReference type="AlphaFoldDB" id="A0A2S6FWN0"/>
<dbReference type="OrthoDB" id="9797519at2"/>
<dbReference type="SUPFAM" id="SSF75471">
    <property type="entry name" value="YhbY-like"/>
    <property type="match status" value="1"/>
</dbReference>
<evidence type="ECO:0000313" key="5">
    <source>
        <dbReference type="Proteomes" id="UP000239863"/>
    </source>
</evidence>
<evidence type="ECO:0000256" key="1">
    <source>
        <dbReference type="ARBA" id="ARBA00022884"/>
    </source>
</evidence>
<dbReference type="PANTHER" id="PTHR40065:SF3">
    <property type="entry name" value="RNA-BINDING PROTEIN YHBY"/>
    <property type="match status" value="1"/>
</dbReference>
<dbReference type="Gene3D" id="3.30.110.60">
    <property type="entry name" value="YhbY-like"/>
    <property type="match status" value="1"/>
</dbReference>
<name>A0A2S6FWN0_9CLOT</name>
<sequence length="96" mass="10788">MITSKQRAYLRSLGNKLDSIFQLGKNGIENAFLKQIDEALEVRELIKITVLNNSDIDPKEASRIICERLGAEGVQCIGSKVVIYRESTKKPKIELP</sequence>
<dbReference type="PROSITE" id="PS51295">
    <property type="entry name" value="CRM"/>
    <property type="match status" value="1"/>
</dbReference>
<evidence type="ECO:0000313" key="4">
    <source>
        <dbReference type="EMBL" id="PPK47950.1"/>
    </source>
</evidence>
<reference evidence="4 5" key="1">
    <citation type="submission" date="2018-02" db="EMBL/GenBank/DDBJ databases">
        <title>Genomic Encyclopedia of Archaeal and Bacterial Type Strains, Phase II (KMG-II): from individual species to whole genera.</title>
        <authorList>
            <person name="Goeker M."/>
        </authorList>
    </citation>
    <scope>NUCLEOTIDE SEQUENCE [LARGE SCALE GENOMIC DNA]</scope>
    <source>
        <strain evidence="4 5">DSM 15099</strain>
    </source>
</reference>
<comment type="caution">
    <text evidence="4">The sequence shown here is derived from an EMBL/GenBank/DDBJ whole genome shotgun (WGS) entry which is preliminary data.</text>
</comment>
<evidence type="ECO:0000259" key="3">
    <source>
        <dbReference type="PROSITE" id="PS51295"/>
    </source>
</evidence>
<organism evidence="4 5">
    <name type="scientific">Clostridium algidicarnis DSM 15099</name>
    <dbReference type="NCBI Taxonomy" id="1121295"/>
    <lineage>
        <taxon>Bacteria</taxon>
        <taxon>Bacillati</taxon>
        <taxon>Bacillota</taxon>
        <taxon>Clostridia</taxon>
        <taxon>Eubacteriales</taxon>
        <taxon>Clostridiaceae</taxon>
        <taxon>Clostridium</taxon>
    </lineage>
</organism>
<evidence type="ECO:0000256" key="2">
    <source>
        <dbReference type="PROSITE-ProRule" id="PRU00626"/>
    </source>
</evidence>